<dbReference type="AlphaFoldDB" id="Q38Y33"/>
<evidence type="ECO:0000313" key="2">
    <source>
        <dbReference type="EMBL" id="CAI54896.1"/>
    </source>
</evidence>
<keyword evidence="1" id="KW-1133">Transmembrane helix</keyword>
<organism evidence="2 3">
    <name type="scientific">Latilactobacillus sakei subsp. sakei (strain 23K)</name>
    <name type="common">Lactobacillus sakei subsp. sakei</name>
    <dbReference type="NCBI Taxonomy" id="314315"/>
    <lineage>
        <taxon>Bacteria</taxon>
        <taxon>Bacillati</taxon>
        <taxon>Bacillota</taxon>
        <taxon>Bacilli</taxon>
        <taxon>Lactobacillales</taxon>
        <taxon>Lactobacillaceae</taxon>
        <taxon>Latilactobacillus</taxon>
    </lineage>
</organism>
<evidence type="ECO:0000313" key="3">
    <source>
        <dbReference type="Proteomes" id="UP000002707"/>
    </source>
</evidence>
<dbReference type="HOGENOM" id="CLU_3374388_0_0_9"/>
<dbReference type="STRING" id="314315.LCA_0592"/>
<accession>Q38Y33</accession>
<dbReference type="eggNOG" id="ENOG5031977">
    <property type="taxonomic scope" value="Bacteria"/>
</dbReference>
<feature type="transmembrane region" description="Helical" evidence="1">
    <location>
        <begin position="6"/>
        <end position="24"/>
    </location>
</feature>
<keyword evidence="1" id="KW-0812">Transmembrane</keyword>
<sequence length="34" mass="3898">MAILPTWLDAIIWMFAGAGIYGITSNLKKYFDFE</sequence>
<dbReference type="Proteomes" id="UP000002707">
    <property type="component" value="Chromosome"/>
</dbReference>
<gene>
    <name evidence="2" type="ordered locus">LCA_0592</name>
</gene>
<name>Q38Y33_LATSS</name>
<proteinExistence type="predicted"/>
<keyword evidence="1" id="KW-0472">Membrane</keyword>
<dbReference type="EMBL" id="CR936503">
    <property type="protein sequence ID" value="CAI54896.1"/>
    <property type="molecule type" value="Genomic_DNA"/>
</dbReference>
<reference evidence="3" key="1">
    <citation type="journal article" date="2005" name="Nat. Biotechnol.">
        <title>The complete genome sequence of the meat-borne lactic acid bacterium Lactobacillus sakei 23K.</title>
        <authorList>
            <person name="Chaillou S."/>
            <person name="Champomier-Verges M.-C."/>
            <person name="Cornet M."/>
            <person name="Crutz-Le Coq A.-M."/>
            <person name="Dudez A.-M."/>
            <person name="Martin V."/>
            <person name="Beaufils S."/>
            <person name="Darbon-Rongere E."/>
            <person name="Bossy R."/>
            <person name="Loux V."/>
            <person name="Zagorec M."/>
        </authorList>
    </citation>
    <scope>NUCLEOTIDE SEQUENCE [LARGE SCALE GENOMIC DNA]</scope>
    <source>
        <strain evidence="3">23K</strain>
    </source>
</reference>
<evidence type="ECO:0000256" key="1">
    <source>
        <dbReference type="SAM" id="Phobius"/>
    </source>
</evidence>
<protein>
    <submittedName>
        <fullName evidence="2">Hypothetical prophage lsa1 peptide</fullName>
    </submittedName>
</protein>
<dbReference type="KEGG" id="lsa:LCA_0592"/>
<keyword evidence="3" id="KW-1185">Reference proteome</keyword>